<evidence type="ECO:0000313" key="1">
    <source>
        <dbReference type="EMBL" id="KIM31159.1"/>
    </source>
</evidence>
<proteinExistence type="predicted"/>
<gene>
    <name evidence="1" type="ORF">M408DRAFT_254820</name>
</gene>
<reference evidence="1 2" key="1">
    <citation type="submission" date="2014-04" db="EMBL/GenBank/DDBJ databases">
        <authorList>
            <consortium name="DOE Joint Genome Institute"/>
            <person name="Kuo A."/>
            <person name="Zuccaro A."/>
            <person name="Kohler A."/>
            <person name="Nagy L.G."/>
            <person name="Floudas D."/>
            <person name="Copeland A."/>
            <person name="Barry K.W."/>
            <person name="Cichocki N."/>
            <person name="Veneault-Fourrey C."/>
            <person name="LaButti K."/>
            <person name="Lindquist E.A."/>
            <person name="Lipzen A."/>
            <person name="Lundell T."/>
            <person name="Morin E."/>
            <person name="Murat C."/>
            <person name="Sun H."/>
            <person name="Tunlid A."/>
            <person name="Henrissat B."/>
            <person name="Grigoriev I.V."/>
            <person name="Hibbett D.S."/>
            <person name="Martin F."/>
            <person name="Nordberg H.P."/>
            <person name="Cantor M.N."/>
            <person name="Hua S.X."/>
        </authorList>
    </citation>
    <scope>NUCLEOTIDE SEQUENCE [LARGE SCALE GENOMIC DNA]</scope>
    <source>
        <strain evidence="1 2">MAFF 305830</strain>
    </source>
</reference>
<name>A0A0C3BG93_SERVB</name>
<dbReference type="OrthoDB" id="5584477at2759"/>
<dbReference type="EMBL" id="KN824282">
    <property type="protein sequence ID" value="KIM31159.1"/>
    <property type="molecule type" value="Genomic_DNA"/>
</dbReference>
<dbReference type="Proteomes" id="UP000054097">
    <property type="component" value="Unassembled WGS sequence"/>
</dbReference>
<dbReference type="AlphaFoldDB" id="A0A0C3BG93"/>
<dbReference type="HOGENOM" id="CLU_1670468_0_0_1"/>
<keyword evidence="2" id="KW-1185">Reference proteome</keyword>
<protein>
    <submittedName>
        <fullName evidence="1">Uncharacterized protein</fullName>
    </submittedName>
</protein>
<accession>A0A0C3BG93</accession>
<organism evidence="1 2">
    <name type="scientific">Serendipita vermifera MAFF 305830</name>
    <dbReference type="NCBI Taxonomy" id="933852"/>
    <lineage>
        <taxon>Eukaryota</taxon>
        <taxon>Fungi</taxon>
        <taxon>Dikarya</taxon>
        <taxon>Basidiomycota</taxon>
        <taxon>Agaricomycotina</taxon>
        <taxon>Agaricomycetes</taxon>
        <taxon>Sebacinales</taxon>
        <taxon>Serendipitaceae</taxon>
        <taxon>Serendipita</taxon>
    </lineage>
</organism>
<evidence type="ECO:0000313" key="2">
    <source>
        <dbReference type="Proteomes" id="UP000054097"/>
    </source>
</evidence>
<sequence>MALDLLSEKALAGEVEHDYCHEAEAFFWVGVYDTACYDKGRTVDHAVPAQWNSLGANEMRKNKRDYLSSLNNHIATPSQKDVWEGLYLLKVPLTERDIFERPTKPNPLELSVQLLGPKKSFDASVRAPEAVRHHFLLAKDAAEKYYSSLLNKTSTSSS</sequence>
<reference evidence="2" key="2">
    <citation type="submission" date="2015-01" db="EMBL/GenBank/DDBJ databases">
        <title>Evolutionary Origins and Diversification of the Mycorrhizal Mutualists.</title>
        <authorList>
            <consortium name="DOE Joint Genome Institute"/>
            <consortium name="Mycorrhizal Genomics Consortium"/>
            <person name="Kohler A."/>
            <person name="Kuo A."/>
            <person name="Nagy L.G."/>
            <person name="Floudas D."/>
            <person name="Copeland A."/>
            <person name="Barry K.W."/>
            <person name="Cichocki N."/>
            <person name="Veneault-Fourrey C."/>
            <person name="LaButti K."/>
            <person name="Lindquist E.A."/>
            <person name="Lipzen A."/>
            <person name="Lundell T."/>
            <person name="Morin E."/>
            <person name="Murat C."/>
            <person name="Riley R."/>
            <person name="Ohm R."/>
            <person name="Sun H."/>
            <person name="Tunlid A."/>
            <person name="Henrissat B."/>
            <person name="Grigoriev I.V."/>
            <person name="Hibbett D.S."/>
            <person name="Martin F."/>
        </authorList>
    </citation>
    <scope>NUCLEOTIDE SEQUENCE [LARGE SCALE GENOMIC DNA]</scope>
    <source>
        <strain evidence="2">MAFF 305830</strain>
    </source>
</reference>